<dbReference type="AlphaFoldDB" id="A0A4P9YB71"/>
<dbReference type="Proteomes" id="UP000281549">
    <property type="component" value="Unassembled WGS sequence"/>
</dbReference>
<feature type="non-terminal residue" evidence="1">
    <location>
        <position position="1"/>
    </location>
</feature>
<gene>
    <name evidence="1" type="ORF">ROZALSC1DRAFT_17761</name>
</gene>
<organism evidence="1 2">
    <name type="scientific">Rozella allomycis (strain CSF55)</name>
    <dbReference type="NCBI Taxonomy" id="988480"/>
    <lineage>
        <taxon>Eukaryota</taxon>
        <taxon>Fungi</taxon>
        <taxon>Fungi incertae sedis</taxon>
        <taxon>Cryptomycota</taxon>
        <taxon>Cryptomycota incertae sedis</taxon>
        <taxon>Rozella</taxon>
    </lineage>
</organism>
<accession>A0A4P9YB71</accession>
<dbReference type="EMBL" id="ML006727">
    <property type="protein sequence ID" value="RKP16285.1"/>
    <property type="molecule type" value="Genomic_DNA"/>
</dbReference>
<evidence type="ECO:0000313" key="2">
    <source>
        <dbReference type="Proteomes" id="UP000281549"/>
    </source>
</evidence>
<protein>
    <submittedName>
        <fullName evidence="1">Uncharacterized protein</fullName>
    </submittedName>
</protein>
<sequence length="57" mass="6695">NQERALNLSILTMSGPGEFPNMMELDFTQNSLHPRLIPKELRTECIYLVDILFFRKI</sequence>
<name>A0A4P9YB71_ROZAC</name>
<proteinExistence type="predicted"/>
<reference evidence="2" key="1">
    <citation type="journal article" date="2018" name="Nat. Microbiol.">
        <title>Leveraging single-cell genomics to expand the fungal tree of life.</title>
        <authorList>
            <person name="Ahrendt S.R."/>
            <person name="Quandt C.A."/>
            <person name="Ciobanu D."/>
            <person name="Clum A."/>
            <person name="Salamov A."/>
            <person name="Andreopoulos B."/>
            <person name="Cheng J.F."/>
            <person name="Woyke T."/>
            <person name="Pelin A."/>
            <person name="Henrissat B."/>
            <person name="Reynolds N.K."/>
            <person name="Benny G.L."/>
            <person name="Smith M.E."/>
            <person name="James T.Y."/>
            <person name="Grigoriev I.V."/>
        </authorList>
    </citation>
    <scope>NUCLEOTIDE SEQUENCE [LARGE SCALE GENOMIC DNA]</scope>
    <source>
        <strain evidence="2">CSF55</strain>
    </source>
</reference>
<evidence type="ECO:0000313" key="1">
    <source>
        <dbReference type="EMBL" id="RKP16285.1"/>
    </source>
</evidence>